<comment type="caution">
    <text evidence="3">The sequence shown here is derived from an EMBL/GenBank/DDBJ whole genome shotgun (WGS) entry which is preliminary data.</text>
</comment>
<evidence type="ECO:0000256" key="1">
    <source>
        <dbReference type="SAM" id="Phobius"/>
    </source>
</evidence>
<protein>
    <recommendedName>
        <fullName evidence="2">CAAX prenyl protease 2/Lysostaphin resistance protein A-like domain-containing protein</fullName>
    </recommendedName>
</protein>
<feature type="transmembrane region" description="Helical" evidence="1">
    <location>
        <begin position="42"/>
        <end position="63"/>
    </location>
</feature>
<sequence>MTIGTLSLHRRLPPRLYLLLLPSLFAIALGLAMLLGTDHRPAVLPLLLLVVAAPQELFFRAYLLPRTPLQGTPAILGSGLLSALPFALSGLFPYILVMHLVLTAVTVRFGSVRLGIAAHCLLALAVLVA</sequence>
<reference evidence="4" key="1">
    <citation type="journal article" date="2019" name="Int. J. Syst. Evol. Microbiol.">
        <title>The Global Catalogue of Microorganisms (GCM) 10K type strain sequencing project: providing services to taxonomists for standard genome sequencing and annotation.</title>
        <authorList>
            <consortium name="The Broad Institute Genomics Platform"/>
            <consortium name="The Broad Institute Genome Sequencing Center for Infectious Disease"/>
            <person name="Wu L."/>
            <person name="Ma J."/>
        </authorList>
    </citation>
    <scope>NUCLEOTIDE SEQUENCE [LARGE SCALE GENOMIC DNA]</scope>
    <source>
        <strain evidence="4">JCM 15933</strain>
    </source>
</reference>
<proteinExistence type="predicted"/>
<evidence type="ECO:0000259" key="2">
    <source>
        <dbReference type="Pfam" id="PF02517"/>
    </source>
</evidence>
<organism evidence="3 4">
    <name type="scientific">Dactylosporangium maewongense</name>
    <dbReference type="NCBI Taxonomy" id="634393"/>
    <lineage>
        <taxon>Bacteria</taxon>
        <taxon>Bacillati</taxon>
        <taxon>Actinomycetota</taxon>
        <taxon>Actinomycetes</taxon>
        <taxon>Micromonosporales</taxon>
        <taxon>Micromonosporaceae</taxon>
        <taxon>Dactylosporangium</taxon>
    </lineage>
</organism>
<dbReference type="RefSeq" id="WP_344501421.1">
    <property type="nucleotide sequence ID" value="NZ_BAAAQD010000002.1"/>
</dbReference>
<keyword evidence="1" id="KW-0812">Transmembrane</keyword>
<gene>
    <name evidence="3" type="ORF">GCM10009827_019170</name>
</gene>
<feature type="domain" description="CAAX prenyl protease 2/Lysostaphin resistance protein A-like" evidence="2">
    <location>
        <begin position="42"/>
        <end position="122"/>
    </location>
</feature>
<dbReference type="InterPro" id="IPR003675">
    <property type="entry name" value="Rce1/LyrA-like_dom"/>
</dbReference>
<feature type="transmembrane region" description="Helical" evidence="1">
    <location>
        <begin position="75"/>
        <end position="97"/>
    </location>
</feature>
<dbReference type="Pfam" id="PF02517">
    <property type="entry name" value="Rce1-like"/>
    <property type="match status" value="1"/>
</dbReference>
<feature type="transmembrane region" description="Helical" evidence="1">
    <location>
        <begin position="109"/>
        <end position="128"/>
    </location>
</feature>
<feature type="transmembrane region" description="Helical" evidence="1">
    <location>
        <begin position="16"/>
        <end position="36"/>
    </location>
</feature>
<keyword evidence="1" id="KW-0472">Membrane</keyword>
<dbReference type="Proteomes" id="UP001501470">
    <property type="component" value="Unassembled WGS sequence"/>
</dbReference>
<evidence type="ECO:0000313" key="3">
    <source>
        <dbReference type="EMBL" id="GAA1505665.1"/>
    </source>
</evidence>
<name>A0ABP4KMG3_9ACTN</name>
<evidence type="ECO:0000313" key="4">
    <source>
        <dbReference type="Proteomes" id="UP001501470"/>
    </source>
</evidence>
<keyword evidence="4" id="KW-1185">Reference proteome</keyword>
<keyword evidence="1" id="KW-1133">Transmembrane helix</keyword>
<accession>A0ABP4KMG3</accession>
<dbReference type="EMBL" id="BAAAQD010000002">
    <property type="protein sequence ID" value="GAA1505665.1"/>
    <property type="molecule type" value="Genomic_DNA"/>
</dbReference>